<sequence length="255" mass="29476">MINEFKVNWLINKISDGNVQGCLDIVLQPCIDIVDSRCVGAEVLIRGTYGNEMINPEEFISLSEANGSVLNIDLFSLREGVQFICDNDLLQQSHFRFSFNFSPYSFNLPDFASLICKEIDQKIAHHIILEITESNIPLNNYAIRNALRLREYGFLIAWDDVDSLNYALRTLQYFRFDFAKLDKNLLTNSKISLIKNLINVFHNFNTEIIVEGLEEQEQLSMLREMNVRYVQGFLFSPPVSKIDFIHSYSEKLVVK</sequence>
<protein>
    <submittedName>
        <fullName evidence="2">EAL domain-containing protein</fullName>
    </submittedName>
</protein>
<dbReference type="Pfam" id="PF00563">
    <property type="entry name" value="EAL"/>
    <property type="match status" value="1"/>
</dbReference>
<dbReference type="PROSITE" id="PS50883">
    <property type="entry name" value="EAL"/>
    <property type="match status" value="1"/>
</dbReference>
<feature type="domain" description="EAL" evidence="1">
    <location>
        <begin position="7"/>
        <end position="252"/>
    </location>
</feature>
<comment type="caution">
    <text evidence="2">The sequence shown here is derived from an EMBL/GenBank/DDBJ whole genome shotgun (WGS) entry which is preliminary data.</text>
</comment>
<evidence type="ECO:0000259" key="1">
    <source>
        <dbReference type="PROSITE" id="PS50883"/>
    </source>
</evidence>
<dbReference type="PANTHER" id="PTHR33121:SF79">
    <property type="entry name" value="CYCLIC DI-GMP PHOSPHODIESTERASE PDED-RELATED"/>
    <property type="match status" value="1"/>
</dbReference>
<dbReference type="InterPro" id="IPR001633">
    <property type="entry name" value="EAL_dom"/>
</dbReference>
<dbReference type="CDD" id="cd01948">
    <property type="entry name" value="EAL"/>
    <property type="match status" value="1"/>
</dbReference>
<dbReference type="InterPro" id="IPR035919">
    <property type="entry name" value="EAL_sf"/>
</dbReference>
<keyword evidence="3" id="KW-1185">Reference proteome</keyword>
<name>A0ABS7S082_9ENTR</name>
<dbReference type="SMART" id="SM00052">
    <property type="entry name" value="EAL"/>
    <property type="match status" value="1"/>
</dbReference>
<dbReference type="Proteomes" id="UP000706580">
    <property type="component" value="Unassembled WGS sequence"/>
</dbReference>
<evidence type="ECO:0000313" key="2">
    <source>
        <dbReference type="EMBL" id="MBZ0059528.1"/>
    </source>
</evidence>
<accession>A0ABS7S082</accession>
<dbReference type="PANTHER" id="PTHR33121">
    <property type="entry name" value="CYCLIC DI-GMP PHOSPHODIESTERASE PDEF"/>
    <property type="match status" value="1"/>
</dbReference>
<proteinExistence type="predicted"/>
<reference evidence="2 3" key="1">
    <citation type="submission" date="2020-11" db="EMBL/GenBank/DDBJ databases">
        <title>Draft Genome of Enterobacter sp. strain EMC7.</title>
        <authorList>
            <person name="Barman P."/>
            <person name="Sinha S."/>
            <person name="Sen S."/>
            <person name="Chakraborty R."/>
        </authorList>
    </citation>
    <scope>NUCLEOTIDE SEQUENCE [LARGE SCALE GENOMIC DNA]</scope>
    <source>
        <strain evidence="2 3">EMC7</strain>
    </source>
</reference>
<dbReference type="InterPro" id="IPR050706">
    <property type="entry name" value="Cyclic-di-GMP_PDE-like"/>
</dbReference>
<dbReference type="SUPFAM" id="SSF141868">
    <property type="entry name" value="EAL domain-like"/>
    <property type="match status" value="1"/>
</dbReference>
<evidence type="ECO:0000313" key="3">
    <source>
        <dbReference type="Proteomes" id="UP000706580"/>
    </source>
</evidence>
<dbReference type="Gene3D" id="3.20.20.450">
    <property type="entry name" value="EAL domain"/>
    <property type="match status" value="1"/>
</dbReference>
<organism evidence="2 3">
    <name type="scientific">Leclercia barmai</name>
    <dbReference type="NCBI Taxonomy" id="2785629"/>
    <lineage>
        <taxon>Bacteria</taxon>
        <taxon>Pseudomonadati</taxon>
        <taxon>Pseudomonadota</taxon>
        <taxon>Gammaproteobacteria</taxon>
        <taxon>Enterobacterales</taxon>
        <taxon>Enterobacteriaceae</taxon>
        <taxon>Leclercia</taxon>
    </lineage>
</organism>
<gene>
    <name evidence="2" type="ORF">ITX56_17310</name>
</gene>
<dbReference type="EMBL" id="JADMNK010000010">
    <property type="protein sequence ID" value="MBZ0059528.1"/>
    <property type="molecule type" value="Genomic_DNA"/>
</dbReference>
<dbReference type="RefSeq" id="WP_223075206.1">
    <property type="nucleotide sequence ID" value="NZ_JADMNK010000010.1"/>
</dbReference>